<evidence type="ECO:0000313" key="2">
    <source>
        <dbReference type="EMBL" id="GES86511.1"/>
    </source>
</evidence>
<evidence type="ECO:0000256" key="1">
    <source>
        <dbReference type="SAM" id="MobiDB-lite"/>
    </source>
</evidence>
<feature type="region of interest" description="Disordered" evidence="1">
    <location>
        <begin position="23"/>
        <end position="71"/>
    </location>
</feature>
<accession>A0A8H3QP05</accession>
<gene>
    <name evidence="2" type="ORF">RCL2_001356500</name>
</gene>
<evidence type="ECO:0000313" key="3">
    <source>
        <dbReference type="Proteomes" id="UP000615446"/>
    </source>
</evidence>
<dbReference type="EMBL" id="BLAL01000160">
    <property type="protein sequence ID" value="GES86511.1"/>
    <property type="molecule type" value="Genomic_DNA"/>
</dbReference>
<sequence>MCFTIKVSPFVFENVEYHWCWTSSHPKSNKKQEHTSSRLPPKHAGKGNGAQGSKQQSAPKQDKSSAEIGQIVMKILDRRKRLAQ</sequence>
<reference evidence="2" key="1">
    <citation type="submission" date="2019-10" db="EMBL/GenBank/DDBJ databases">
        <title>Conservation and host-specific expression of non-tandemly repeated heterogenous ribosome RNA gene in arbuscular mycorrhizal fungi.</title>
        <authorList>
            <person name="Maeda T."/>
            <person name="Kobayashi Y."/>
            <person name="Nakagawa T."/>
            <person name="Ezawa T."/>
            <person name="Yamaguchi K."/>
            <person name="Bino T."/>
            <person name="Nishimoto Y."/>
            <person name="Shigenobu S."/>
            <person name="Kawaguchi M."/>
        </authorList>
    </citation>
    <scope>NUCLEOTIDE SEQUENCE</scope>
    <source>
        <strain evidence="2">HR1</strain>
    </source>
</reference>
<dbReference type="AlphaFoldDB" id="A0A8H3QP05"/>
<proteinExistence type="predicted"/>
<name>A0A8H3QP05_9GLOM</name>
<comment type="caution">
    <text evidence="2">The sequence shown here is derived from an EMBL/GenBank/DDBJ whole genome shotgun (WGS) entry which is preliminary data.</text>
</comment>
<dbReference type="Proteomes" id="UP000615446">
    <property type="component" value="Unassembled WGS sequence"/>
</dbReference>
<organism evidence="2 3">
    <name type="scientific">Rhizophagus clarus</name>
    <dbReference type="NCBI Taxonomy" id="94130"/>
    <lineage>
        <taxon>Eukaryota</taxon>
        <taxon>Fungi</taxon>
        <taxon>Fungi incertae sedis</taxon>
        <taxon>Mucoromycota</taxon>
        <taxon>Glomeromycotina</taxon>
        <taxon>Glomeromycetes</taxon>
        <taxon>Glomerales</taxon>
        <taxon>Glomeraceae</taxon>
        <taxon>Rhizophagus</taxon>
    </lineage>
</organism>
<protein>
    <submittedName>
        <fullName evidence="2">Uncharacterized protein</fullName>
    </submittedName>
</protein>